<reference evidence="11" key="1">
    <citation type="submission" date="2021-01" db="EMBL/GenBank/DDBJ databases">
        <authorList>
            <person name="Corre E."/>
            <person name="Pelletier E."/>
            <person name="Niang G."/>
            <person name="Scheremetjew M."/>
            <person name="Finn R."/>
            <person name="Kale V."/>
            <person name="Holt S."/>
            <person name="Cochrane G."/>
            <person name="Meng A."/>
            <person name="Brown T."/>
            <person name="Cohen L."/>
        </authorList>
    </citation>
    <scope>NUCLEOTIDE SEQUENCE</scope>
    <source>
        <strain evidence="11">CCMP2877</strain>
    </source>
</reference>
<gene>
    <name evidence="11" type="ORF">PPAR1163_LOCUS28223</name>
</gene>
<protein>
    <recommendedName>
        <fullName evidence="2">RING-type E3 ubiquitin transferase</fullName>
        <ecNumber evidence="2">2.3.2.27</ecNumber>
    </recommendedName>
</protein>
<dbReference type="AlphaFoldDB" id="A0A7S1UJI2"/>
<name>A0A7S1UJI2_9STRA</name>
<keyword evidence="5 8" id="KW-0863">Zinc-finger</keyword>
<evidence type="ECO:0000256" key="4">
    <source>
        <dbReference type="ARBA" id="ARBA00022723"/>
    </source>
</evidence>
<keyword evidence="6" id="KW-0833">Ubl conjugation pathway</keyword>
<feature type="compositionally biased region" description="Basic and acidic residues" evidence="9">
    <location>
        <begin position="339"/>
        <end position="364"/>
    </location>
</feature>
<dbReference type="SUPFAM" id="SSF57850">
    <property type="entry name" value="RING/U-box"/>
    <property type="match status" value="1"/>
</dbReference>
<feature type="compositionally biased region" description="Polar residues" evidence="9">
    <location>
        <begin position="197"/>
        <end position="207"/>
    </location>
</feature>
<dbReference type="InterPro" id="IPR013083">
    <property type="entry name" value="Znf_RING/FYVE/PHD"/>
</dbReference>
<dbReference type="InterPro" id="IPR001841">
    <property type="entry name" value="Znf_RING"/>
</dbReference>
<dbReference type="PANTHER" id="PTHR22937">
    <property type="entry name" value="E3 UBIQUITIN-PROTEIN LIGASE RNF165"/>
    <property type="match status" value="1"/>
</dbReference>
<dbReference type="PANTHER" id="PTHR22937:SF65">
    <property type="entry name" value="E3 UBIQUITIN-PROTEIN LIGASE ARK2C"/>
    <property type="match status" value="1"/>
</dbReference>
<organism evidence="11">
    <name type="scientific">Phaeomonas parva</name>
    <dbReference type="NCBI Taxonomy" id="124430"/>
    <lineage>
        <taxon>Eukaryota</taxon>
        <taxon>Sar</taxon>
        <taxon>Stramenopiles</taxon>
        <taxon>Ochrophyta</taxon>
        <taxon>Pinguiophyceae</taxon>
        <taxon>Pinguiochrysidales</taxon>
        <taxon>Pinguiochrysidaceae</taxon>
        <taxon>Phaeomonas</taxon>
    </lineage>
</organism>
<evidence type="ECO:0000256" key="5">
    <source>
        <dbReference type="ARBA" id="ARBA00022771"/>
    </source>
</evidence>
<evidence type="ECO:0000313" key="11">
    <source>
        <dbReference type="EMBL" id="CAD9269786.1"/>
    </source>
</evidence>
<evidence type="ECO:0000256" key="8">
    <source>
        <dbReference type="PROSITE-ProRule" id="PRU00175"/>
    </source>
</evidence>
<dbReference type="CDD" id="cd16473">
    <property type="entry name" value="RING-H2_RNF103"/>
    <property type="match status" value="1"/>
</dbReference>
<keyword evidence="3" id="KW-0808">Transferase</keyword>
<dbReference type="SMART" id="SM00184">
    <property type="entry name" value="RING"/>
    <property type="match status" value="1"/>
</dbReference>
<evidence type="ECO:0000259" key="10">
    <source>
        <dbReference type="PROSITE" id="PS50089"/>
    </source>
</evidence>
<sequence length="608" mass="66226">MSGVEFLPRLNLPASADPAYGFARFPTVSSASLPEEQRGLGGPHYSFRWTPESLRRRAQSDDADASILEDSFGSGSIEPDAFTASASGSSGGGDTTPQAPSLHSTGASMGSPFRPAELQIGAPVERPHTQPTRAVPSLRGLQLPLTLGLPSQAHPFASSNDDEGHAMSRQEGDTLFQDAIPRRPSGSRPTRTRPQIHLSTSPINWMTSAGAPPAFSSGPQTVHAPGDRQERSLSPAALAFGPGAGYFLSRGALVSNGARQLHEPRTMFWEDQSAPPESDEAARPTDSDYGSIRGGRAATLPGSDEGSSGGFSMPGHTRYVTGARGEWGASAAPSSQHHGSSERQYRFGGDDARDTGGETAARRTTLEDNIEAFLFGGPNPRGHQQETTFSEDYSAMSDAVQRSIERRNNRELLPPQEQWLFDHLSADGDLSFARTATSDSDEEDSGIPGHEGTPLVIRSLLEMDDPLSEEEEAALNRAIEESLEQYNDDEARRRRDIARAARLRSTGCMAISDNTLAREALVEENYYEIGSIESFFQRAKDSKVNEFEPDTGEDDRCVICLEAFQHNECISKLRNCEHRFHACCIEPWLVKDWRCPVCRTPIYDEVEE</sequence>
<keyword evidence="7" id="KW-0862">Zinc</keyword>
<feature type="compositionally biased region" description="Polar residues" evidence="9">
    <location>
        <begin position="95"/>
        <end position="108"/>
    </location>
</feature>
<feature type="compositionally biased region" description="Basic and acidic residues" evidence="9">
    <location>
        <begin position="162"/>
        <end position="172"/>
    </location>
</feature>
<dbReference type="Gene3D" id="3.30.40.10">
    <property type="entry name" value="Zinc/RING finger domain, C3HC4 (zinc finger)"/>
    <property type="match status" value="1"/>
</dbReference>
<feature type="region of interest" description="Disordered" evidence="9">
    <location>
        <begin position="264"/>
        <end position="364"/>
    </location>
</feature>
<feature type="region of interest" description="Disordered" evidence="9">
    <location>
        <begin position="31"/>
        <end position="50"/>
    </location>
</feature>
<comment type="catalytic activity">
    <reaction evidence="1">
        <text>S-ubiquitinyl-[E2 ubiquitin-conjugating enzyme]-L-cysteine + [acceptor protein]-L-lysine = [E2 ubiquitin-conjugating enzyme]-L-cysteine + N(6)-ubiquitinyl-[acceptor protein]-L-lysine.</text>
        <dbReference type="EC" id="2.3.2.27"/>
    </reaction>
</comment>
<dbReference type="EMBL" id="HBGJ01044955">
    <property type="protein sequence ID" value="CAD9269786.1"/>
    <property type="molecule type" value="Transcribed_RNA"/>
</dbReference>
<feature type="compositionally biased region" description="Low complexity" evidence="9">
    <location>
        <begin position="182"/>
        <end position="193"/>
    </location>
</feature>
<evidence type="ECO:0000256" key="7">
    <source>
        <dbReference type="ARBA" id="ARBA00022833"/>
    </source>
</evidence>
<feature type="domain" description="RING-type" evidence="10">
    <location>
        <begin position="557"/>
        <end position="599"/>
    </location>
</feature>
<feature type="compositionally biased region" description="Low complexity" evidence="9">
    <location>
        <begin position="137"/>
        <end position="152"/>
    </location>
</feature>
<evidence type="ECO:0000256" key="3">
    <source>
        <dbReference type="ARBA" id="ARBA00022679"/>
    </source>
</evidence>
<dbReference type="GO" id="GO:0061630">
    <property type="term" value="F:ubiquitin protein ligase activity"/>
    <property type="evidence" value="ECO:0007669"/>
    <property type="project" value="UniProtKB-EC"/>
</dbReference>
<dbReference type="GO" id="GO:0008270">
    <property type="term" value="F:zinc ion binding"/>
    <property type="evidence" value="ECO:0007669"/>
    <property type="project" value="UniProtKB-KW"/>
</dbReference>
<evidence type="ECO:0000256" key="9">
    <source>
        <dbReference type="SAM" id="MobiDB-lite"/>
    </source>
</evidence>
<dbReference type="PROSITE" id="PS50089">
    <property type="entry name" value="ZF_RING_2"/>
    <property type="match status" value="1"/>
</dbReference>
<proteinExistence type="predicted"/>
<dbReference type="Pfam" id="PF13639">
    <property type="entry name" value="zf-RING_2"/>
    <property type="match status" value="1"/>
</dbReference>
<evidence type="ECO:0000256" key="2">
    <source>
        <dbReference type="ARBA" id="ARBA00012483"/>
    </source>
</evidence>
<dbReference type="EC" id="2.3.2.27" evidence="2"/>
<accession>A0A7S1UJI2</accession>
<dbReference type="InterPro" id="IPR045191">
    <property type="entry name" value="MBR1/2-like"/>
</dbReference>
<feature type="region of interest" description="Disordered" evidence="9">
    <location>
        <begin position="57"/>
        <end position="234"/>
    </location>
</feature>
<evidence type="ECO:0000256" key="1">
    <source>
        <dbReference type="ARBA" id="ARBA00000900"/>
    </source>
</evidence>
<evidence type="ECO:0000256" key="6">
    <source>
        <dbReference type="ARBA" id="ARBA00022786"/>
    </source>
</evidence>
<keyword evidence="4" id="KW-0479">Metal-binding</keyword>